<dbReference type="Proteomes" id="UP000277424">
    <property type="component" value="Unassembled WGS sequence"/>
</dbReference>
<accession>A0A420WG81</accession>
<proteinExistence type="predicted"/>
<evidence type="ECO:0000313" key="3">
    <source>
        <dbReference type="Proteomes" id="UP000277424"/>
    </source>
</evidence>
<comment type="caution">
    <text evidence="2">The sequence shown here is derived from an EMBL/GenBank/DDBJ whole genome shotgun (WGS) entry which is preliminary data.</text>
</comment>
<keyword evidence="1" id="KW-0472">Membrane</keyword>
<evidence type="ECO:0000313" key="2">
    <source>
        <dbReference type="EMBL" id="RKQ70024.1"/>
    </source>
</evidence>
<dbReference type="AlphaFoldDB" id="A0A420WG81"/>
<protein>
    <submittedName>
        <fullName evidence="2">Uncharacterized protein</fullName>
    </submittedName>
</protein>
<evidence type="ECO:0000256" key="1">
    <source>
        <dbReference type="SAM" id="Phobius"/>
    </source>
</evidence>
<name>A0A420WG81_9PROT</name>
<organism evidence="2 3">
    <name type="scientific">Oceanibaculum indicum</name>
    <dbReference type="NCBI Taxonomy" id="526216"/>
    <lineage>
        <taxon>Bacteria</taxon>
        <taxon>Pseudomonadati</taxon>
        <taxon>Pseudomonadota</taxon>
        <taxon>Alphaproteobacteria</taxon>
        <taxon>Rhodospirillales</taxon>
        <taxon>Oceanibaculaceae</taxon>
        <taxon>Oceanibaculum</taxon>
    </lineage>
</organism>
<reference evidence="2 3" key="1">
    <citation type="submission" date="2018-10" db="EMBL/GenBank/DDBJ databases">
        <title>Comparative analysis of microorganisms from saline springs in Andes Mountain Range, Colombia.</title>
        <authorList>
            <person name="Rubin E."/>
        </authorList>
    </citation>
    <scope>NUCLEOTIDE SEQUENCE [LARGE SCALE GENOMIC DNA]</scope>
    <source>
        <strain evidence="2 3">USBA 36</strain>
    </source>
</reference>
<keyword evidence="1" id="KW-1133">Transmembrane helix</keyword>
<keyword evidence="1" id="KW-0812">Transmembrane</keyword>
<dbReference type="EMBL" id="RBIG01000002">
    <property type="protein sequence ID" value="RKQ70024.1"/>
    <property type="molecule type" value="Genomic_DNA"/>
</dbReference>
<feature type="transmembrane region" description="Helical" evidence="1">
    <location>
        <begin position="23"/>
        <end position="41"/>
    </location>
</feature>
<sequence>MEQDTENRDRESFRRSRRPRNRALLWVLLGLVALFYAITIVKMG</sequence>
<gene>
    <name evidence="2" type="ORF">BCL74_1960</name>
</gene>